<feature type="transmembrane region" description="Helical" evidence="2">
    <location>
        <begin position="33"/>
        <end position="52"/>
    </location>
</feature>
<keyword evidence="2" id="KW-0472">Membrane</keyword>
<feature type="transmembrane region" description="Helical" evidence="2">
    <location>
        <begin position="58"/>
        <end position="78"/>
    </location>
</feature>
<proteinExistence type="predicted"/>
<sequence length="310" mass="32690">MNRDSREHRRGTAAPGQGHGDVPRFPWLWSQGAVLLVPVLTLVALVGLAPVLAPLPRLAQLAIFTVIIVVAVLAFLTVQRHWGGTARLHRLAPVRAAWAAQHGWETAPNGAPDQDEVALALPRGWRADRAMLRLWREGPAGQSRIETWKLRAVPGSTRGTAYREVVSVPARTGPGRFAVTNRATIDPLLGPPAWVDGAREGWDAARTADDGHRQENSSGAVGGGAAGNPEEGYGAEAGARAAGASAESAPDWTRRVRDLVMAHQDTLLTVAVGAGRVVVCALDDPRPETAERRLALADAVAAAVGGEAEA</sequence>
<reference evidence="3" key="2">
    <citation type="submission" date="2020-09" db="EMBL/GenBank/DDBJ databases">
        <authorList>
            <person name="Sun Q."/>
            <person name="Zhou Y."/>
        </authorList>
    </citation>
    <scope>NUCLEOTIDE SEQUENCE</scope>
    <source>
        <strain evidence="3">CGMCC 1.12785</strain>
    </source>
</reference>
<feature type="compositionally biased region" description="Low complexity" evidence="1">
    <location>
        <begin position="227"/>
        <end position="249"/>
    </location>
</feature>
<feature type="region of interest" description="Disordered" evidence="1">
    <location>
        <begin position="207"/>
        <end position="250"/>
    </location>
</feature>
<keyword evidence="2" id="KW-1133">Transmembrane helix</keyword>
<dbReference type="EMBL" id="BMFY01000004">
    <property type="protein sequence ID" value="GGA10017.1"/>
    <property type="molecule type" value="Genomic_DNA"/>
</dbReference>
<reference evidence="3" key="1">
    <citation type="journal article" date="2014" name="Int. J. Syst. Evol. Microbiol.">
        <title>Complete genome sequence of Corynebacterium casei LMG S-19264T (=DSM 44701T), isolated from a smear-ripened cheese.</title>
        <authorList>
            <consortium name="US DOE Joint Genome Institute (JGI-PGF)"/>
            <person name="Walter F."/>
            <person name="Albersmeier A."/>
            <person name="Kalinowski J."/>
            <person name="Ruckert C."/>
        </authorList>
    </citation>
    <scope>NUCLEOTIDE SEQUENCE</scope>
    <source>
        <strain evidence="3">CGMCC 1.12785</strain>
    </source>
</reference>
<comment type="caution">
    <text evidence="3">The sequence shown here is derived from an EMBL/GenBank/DDBJ whole genome shotgun (WGS) entry which is preliminary data.</text>
</comment>
<accession>A0A8J2XJY3</accession>
<keyword evidence="4" id="KW-1185">Reference proteome</keyword>
<dbReference type="Proteomes" id="UP000616114">
    <property type="component" value="Unassembled WGS sequence"/>
</dbReference>
<organism evidence="3 4">
    <name type="scientific">Sediminivirga luteola</name>
    <dbReference type="NCBI Taxonomy" id="1774748"/>
    <lineage>
        <taxon>Bacteria</taxon>
        <taxon>Bacillati</taxon>
        <taxon>Actinomycetota</taxon>
        <taxon>Actinomycetes</taxon>
        <taxon>Micrococcales</taxon>
        <taxon>Brevibacteriaceae</taxon>
        <taxon>Sediminivirga</taxon>
    </lineage>
</organism>
<evidence type="ECO:0000256" key="1">
    <source>
        <dbReference type="SAM" id="MobiDB-lite"/>
    </source>
</evidence>
<name>A0A8J2XJY3_9MICO</name>
<gene>
    <name evidence="3" type="ORF">GCM10011333_10940</name>
</gene>
<evidence type="ECO:0000256" key="2">
    <source>
        <dbReference type="SAM" id="Phobius"/>
    </source>
</evidence>
<evidence type="ECO:0000313" key="3">
    <source>
        <dbReference type="EMBL" id="GGA10017.1"/>
    </source>
</evidence>
<dbReference type="AlphaFoldDB" id="A0A8J2XJY3"/>
<keyword evidence="2" id="KW-0812">Transmembrane</keyword>
<protein>
    <submittedName>
        <fullName evidence="3">Uncharacterized protein</fullName>
    </submittedName>
</protein>
<evidence type="ECO:0000313" key="4">
    <source>
        <dbReference type="Proteomes" id="UP000616114"/>
    </source>
</evidence>